<evidence type="ECO:0000313" key="8">
    <source>
        <dbReference type="Proteomes" id="UP000265520"/>
    </source>
</evidence>
<evidence type="ECO:0000256" key="2">
    <source>
        <dbReference type="ARBA" id="ARBA00008644"/>
    </source>
</evidence>
<keyword evidence="5" id="KW-0508">mRNA splicing</keyword>
<dbReference type="AlphaFoldDB" id="A0A392QR04"/>
<dbReference type="Gene3D" id="1.25.40.10">
    <property type="entry name" value="Tetratricopeptide repeat domain"/>
    <property type="match status" value="1"/>
</dbReference>
<dbReference type="GO" id="GO:0000974">
    <property type="term" value="C:Prp19 complex"/>
    <property type="evidence" value="ECO:0007669"/>
    <property type="project" value="TreeGrafter"/>
</dbReference>
<dbReference type="PANTHER" id="PTHR11246">
    <property type="entry name" value="PRE-MRNA SPLICING FACTOR"/>
    <property type="match status" value="1"/>
</dbReference>
<dbReference type="GO" id="GO:0071014">
    <property type="term" value="C:post-mRNA release spliceosomal complex"/>
    <property type="evidence" value="ECO:0007669"/>
    <property type="project" value="TreeGrafter"/>
</dbReference>
<evidence type="ECO:0000313" key="7">
    <source>
        <dbReference type="EMBL" id="MCI25956.1"/>
    </source>
</evidence>
<dbReference type="PANTHER" id="PTHR11246:SF3">
    <property type="entry name" value="CROOKED NECK-LIKE PROTEIN 1"/>
    <property type="match status" value="1"/>
</dbReference>
<keyword evidence="3" id="KW-0507">mRNA processing</keyword>
<evidence type="ECO:0000256" key="4">
    <source>
        <dbReference type="ARBA" id="ARBA00022737"/>
    </source>
</evidence>
<protein>
    <submittedName>
        <fullName evidence="7">Crooked neck-like protein 1-like</fullName>
    </submittedName>
</protein>
<dbReference type="GO" id="GO:0000245">
    <property type="term" value="P:spliceosomal complex assembly"/>
    <property type="evidence" value="ECO:0007669"/>
    <property type="project" value="TreeGrafter"/>
</dbReference>
<dbReference type="EMBL" id="LXQA010150421">
    <property type="protein sequence ID" value="MCI25956.1"/>
    <property type="molecule type" value="Genomic_DNA"/>
</dbReference>
<reference evidence="7 8" key="1">
    <citation type="journal article" date="2018" name="Front. Plant Sci.">
        <title>Red Clover (Trifolium pratense) and Zigzag Clover (T. medium) - A Picture of Genomic Similarities and Differences.</title>
        <authorList>
            <person name="Dluhosova J."/>
            <person name="Istvanek J."/>
            <person name="Nedelnik J."/>
            <person name="Repkova J."/>
        </authorList>
    </citation>
    <scope>NUCLEOTIDE SEQUENCE [LARGE SCALE GENOMIC DNA]</scope>
    <source>
        <strain evidence="8">cv. 10/8</strain>
        <tissue evidence="7">Leaf</tissue>
    </source>
</reference>
<dbReference type="GO" id="GO:0071007">
    <property type="term" value="C:U2-type catalytic step 2 spliceosome"/>
    <property type="evidence" value="ECO:0007669"/>
    <property type="project" value="TreeGrafter"/>
</dbReference>
<dbReference type="SUPFAM" id="SSF48452">
    <property type="entry name" value="TPR-like"/>
    <property type="match status" value="1"/>
</dbReference>
<evidence type="ECO:0000256" key="5">
    <source>
        <dbReference type="ARBA" id="ARBA00023187"/>
    </source>
</evidence>
<feature type="non-terminal residue" evidence="7">
    <location>
        <position position="1"/>
    </location>
</feature>
<keyword evidence="8" id="KW-1185">Reference proteome</keyword>
<comment type="similarity">
    <text evidence="2">Belongs to the crooked-neck family.</text>
</comment>
<evidence type="ECO:0000256" key="3">
    <source>
        <dbReference type="ARBA" id="ARBA00022664"/>
    </source>
</evidence>
<organism evidence="7 8">
    <name type="scientific">Trifolium medium</name>
    <dbReference type="NCBI Taxonomy" id="97028"/>
    <lineage>
        <taxon>Eukaryota</taxon>
        <taxon>Viridiplantae</taxon>
        <taxon>Streptophyta</taxon>
        <taxon>Embryophyta</taxon>
        <taxon>Tracheophyta</taxon>
        <taxon>Spermatophyta</taxon>
        <taxon>Magnoliopsida</taxon>
        <taxon>eudicotyledons</taxon>
        <taxon>Gunneridae</taxon>
        <taxon>Pentapetalae</taxon>
        <taxon>rosids</taxon>
        <taxon>fabids</taxon>
        <taxon>Fabales</taxon>
        <taxon>Fabaceae</taxon>
        <taxon>Papilionoideae</taxon>
        <taxon>50 kb inversion clade</taxon>
        <taxon>NPAAA clade</taxon>
        <taxon>Hologalegina</taxon>
        <taxon>IRL clade</taxon>
        <taxon>Trifolieae</taxon>
        <taxon>Trifolium</taxon>
    </lineage>
</organism>
<dbReference type="InterPro" id="IPR045075">
    <property type="entry name" value="Syf1-like"/>
</dbReference>
<sequence>DHIPKGRAEDLYRKFVAFEKQYGDREGIEDAIVGKRRFQYEDEVRKNPLNYDSWFDYIRINYALYEELDTGDMERTRDVYK</sequence>
<keyword evidence="6" id="KW-0539">Nucleus</keyword>
<dbReference type="GO" id="GO:0071011">
    <property type="term" value="C:precatalytic spliceosome"/>
    <property type="evidence" value="ECO:0007669"/>
    <property type="project" value="TreeGrafter"/>
</dbReference>
<comment type="caution">
    <text evidence="7">The sequence shown here is derived from an EMBL/GenBank/DDBJ whole genome shotgun (WGS) entry which is preliminary data.</text>
</comment>
<comment type="subcellular location">
    <subcellularLocation>
        <location evidence="1">Nucleus</location>
    </subcellularLocation>
</comment>
<dbReference type="InterPro" id="IPR011990">
    <property type="entry name" value="TPR-like_helical_dom_sf"/>
</dbReference>
<dbReference type="Proteomes" id="UP000265520">
    <property type="component" value="Unassembled WGS sequence"/>
</dbReference>
<accession>A0A392QR04</accession>
<evidence type="ECO:0000256" key="6">
    <source>
        <dbReference type="ARBA" id="ARBA00023242"/>
    </source>
</evidence>
<evidence type="ECO:0000256" key="1">
    <source>
        <dbReference type="ARBA" id="ARBA00004123"/>
    </source>
</evidence>
<name>A0A392QR04_9FABA</name>
<proteinExistence type="inferred from homology"/>
<keyword evidence="4" id="KW-0677">Repeat</keyword>